<evidence type="ECO:0000313" key="5">
    <source>
        <dbReference type="Proteomes" id="UP001175226"/>
    </source>
</evidence>
<name>A0AA39JAA8_9AGAR</name>
<feature type="compositionally biased region" description="Polar residues" evidence="1">
    <location>
        <begin position="544"/>
        <end position="555"/>
    </location>
</feature>
<dbReference type="Pfam" id="PF18380">
    <property type="entry name" value="GEN1_C"/>
    <property type="match status" value="1"/>
</dbReference>
<feature type="compositionally biased region" description="Basic and acidic residues" evidence="1">
    <location>
        <begin position="405"/>
        <end position="414"/>
    </location>
</feature>
<accession>A0AA39JAA8</accession>
<dbReference type="GO" id="GO:0006974">
    <property type="term" value="P:DNA damage response"/>
    <property type="evidence" value="ECO:0007669"/>
    <property type="project" value="UniProtKB-ARBA"/>
</dbReference>
<keyword evidence="5" id="KW-1185">Reference proteome</keyword>
<dbReference type="PANTHER" id="PTHR11081">
    <property type="entry name" value="FLAP ENDONUCLEASE FAMILY MEMBER"/>
    <property type="match status" value="1"/>
</dbReference>
<feature type="region of interest" description="Disordered" evidence="1">
    <location>
        <begin position="400"/>
        <end position="595"/>
    </location>
</feature>
<protein>
    <recommendedName>
        <fullName evidence="6">PIN domain-like protein</fullName>
    </recommendedName>
</protein>
<dbReference type="EMBL" id="JAUEPT010000051">
    <property type="protein sequence ID" value="KAK0437038.1"/>
    <property type="molecule type" value="Genomic_DNA"/>
</dbReference>
<dbReference type="CDD" id="cd09870">
    <property type="entry name" value="PIN_YEN1"/>
    <property type="match status" value="1"/>
</dbReference>
<dbReference type="InterPro" id="IPR006086">
    <property type="entry name" value="XPG-I_dom"/>
</dbReference>
<feature type="compositionally biased region" description="Low complexity" evidence="1">
    <location>
        <begin position="466"/>
        <end position="476"/>
    </location>
</feature>
<feature type="compositionally biased region" description="Acidic residues" evidence="1">
    <location>
        <begin position="446"/>
        <end position="461"/>
    </location>
</feature>
<comment type="caution">
    <text evidence="4">The sequence shown here is derived from an EMBL/GenBank/DDBJ whole genome shotgun (WGS) entry which is preliminary data.</text>
</comment>
<dbReference type="InterPro" id="IPR029060">
    <property type="entry name" value="PIN-like_dom_sf"/>
</dbReference>
<feature type="domain" description="XPG-I" evidence="2">
    <location>
        <begin position="114"/>
        <end position="195"/>
    </location>
</feature>
<evidence type="ECO:0000313" key="4">
    <source>
        <dbReference type="EMBL" id="KAK0437038.1"/>
    </source>
</evidence>
<feature type="compositionally biased region" description="Acidic residues" evidence="1">
    <location>
        <begin position="415"/>
        <end position="437"/>
    </location>
</feature>
<evidence type="ECO:0000259" key="2">
    <source>
        <dbReference type="Pfam" id="PF00867"/>
    </source>
</evidence>
<sequence length="595" mass="68107">MTPIPDNDNGNDWSLLAEISKHRSLTSLSLSKFSSPAKGFRLGIDVQPWYYHADSSQEGENPQLRLLFFRCKHLLRYPILPLFMFDQDPRRHKDNHLQTEELTKGFIPIIKAFGFEWRYAPGDPLAELASLNREGIIDAVLTDNVAVWVFGAQTVWRNPSSSHPKAKYPEKQITYKVYNGVTPKHRSAIFVVLLCTRSQSRWCDTRTSLRLAKRKFSVELYKAVTTCPRNERRNVLSRWRSRLCEYLQARNPSLANHVPRGFPDLRLLVPYINPTVSSSFKDYIYAKGTSNDSEPSLPKLARICEKLFEWGWKDRILVRFHSYIWGPIAVRILRRQHLCPSLTDAEISRIFGDGGKRGKVINEIVDSRSHPSTDETPEYRVVVDTKMLILWTEAGLKRTRQAPGVDRKGKGKEDTFDEDSEDGSDQEGEENSVEEDHDDGHQDTEPTPDVDVDVESDDSDDERIPKQSQPKQPGSKKGNGKKKRERKPVDPRQPLRVWIPEMVVQGAKTKLIKEYKKVREEKQKAAEKKKRKREEDGEDPHSLQKANGSTTSPTSPKKRKVSAKKMTEAQAERQPSLLTFPGFTKEPRQVAGPSN</sequence>
<dbReference type="PRINTS" id="PR00853">
    <property type="entry name" value="XPGRADSUPER"/>
</dbReference>
<dbReference type="AlphaFoldDB" id="A0AA39JAA8"/>
<dbReference type="PANTHER" id="PTHR11081:SF75">
    <property type="entry name" value="ENDONUCLEASE, PUTATIVE (AFU_ORTHOLOGUE AFUA_3G13260)-RELATED"/>
    <property type="match status" value="1"/>
</dbReference>
<evidence type="ECO:0000259" key="3">
    <source>
        <dbReference type="Pfam" id="PF18380"/>
    </source>
</evidence>
<feature type="domain" description="Holliday junction resolvase Gen1 C-terminal" evidence="3">
    <location>
        <begin position="361"/>
        <end position="517"/>
    </location>
</feature>
<proteinExistence type="predicted"/>
<organism evidence="4 5">
    <name type="scientific">Armillaria borealis</name>
    <dbReference type="NCBI Taxonomy" id="47425"/>
    <lineage>
        <taxon>Eukaryota</taxon>
        <taxon>Fungi</taxon>
        <taxon>Dikarya</taxon>
        <taxon>Basidiomycota</taxon>
        <taxon>Agaricomycotina</taxon>
        <taxon>Agaricomycetes</taxon>
        <taxon>Agaricomycetidae</taxon>
        <taxon>Agaricales</taxon>
        <taxon>Marasmiineae</taxon>
        <taxon>Physalacriaceae</taxon>
        <taxon>Armillaria</taxon>
    </lineage>
</organism>
<dbReference type="InterPro" id="IPR041177">
    <property type="entry name" value="GEN1_C"/>
</dbReference>
<reference evidence="4" key="1">
    <citation type="submission" date="2023-06" db="EMBL/GenBank/DDBJ databases">
        <authorList>
            <consortium name="Lawrence Berkeley National Laboratory"/>
            <person name="Ahrendt S."/>
            <person name="Sahu N."/>
            <person name="Indic B."/>
            <person name="Wong-Bajracharya J."/>
            <person name="Merenyi Z."/>
            <person name="Ke H.-M."/>
            <person name="Monk M."/>
            <person name="Kocsube S."/>
            <person name="Drula E."/>
            <person name="Lipzen A."/>
            <person name="Balint B."/>
            <person name="Henrissat B."/>
            <person name="Andreopoulos B."/>
            <person name="Martin F.M."/>
            <person name="Harder C.B."/>
            <person name="Rigling D."/>
            <person name="Ford K.L."/>
            <person name="Foster G.D."/>
            <person name="Pangilinan J."/>
            <person name="Papanicolaou A."/>
            <person name="Barry K."/>
            <person name="LaButti K."/>
            <person name="Viragh M."/>
            <person name="Koriabine M."/>
            <person name="Yan M."/>
            <person name="Riley R."/>
            <person name="Champramary S."/>
            <person name="Plett K.L."/>
            <person name="Tsai I.J."/>
            <person name="Slot J."/>
            <person name="Sipos G."/>
            <person name="Plett J."/>
            <person name="Nagy L.G."/>
            <person name="Grigoriev I.V."/>
        </authorList>
    </citation>
    <scope>NUCLEOTIDE SEQUENCE</scope>
    <source>
        <strain evidence="4">FPL87.14</strain>
    </source>
</reference>
<evidence type="ECO:0008006" key="6">
    <source>
        <dbReference type="Google" id="ProtNLM"/>
    </source>
</evidence>
<gene>
    <name evidence="4" type="ORF">EV421DRAFT_1829536</name>
</gene>
<dbReference type="Pfam" id="PF00867">
    <property type="entry name" value="XPG_I"/>
    <property type="match status" value="1"/>
</dbReference>
<feature type="compositionally biased region" description="Basic and acidic residues" evidence="1">
    <location>
        <begin position="511"/>
        <end position="526"/>
    </location>
</feature>
<dbReference type="InterPro" id="IPR006084">
    <property type="entry name" value="XPG/Rad2"/>
</dbReference>
<dbReference type="SUPFAM" id="SSF88723">
    <property type="entry name" value="PIN domain-like"/>
    <property type="match status" value="1"/>
</dbReference>
<evidence type="ECO:0000256" key="1">
    <source>
        <dbReference type="SAM" id="MobiDB-lite"/>
    </source>
</evidence>
<feature type="compositionally biased region" description="Basic and acidic residues" evidence="1">
    <location>
        <begin position="533"/>
        <end position="542"/>
    </location>
</feature>
<dbReference type="GO" id="GO:0017108">
    <property type="term" value="F:5'-flap endonuclease activity"/>
    <property type="evidence" value="ECO:0007669"/>
    <property type="project" value="TreeGrafter"/>
</dbReference>
<dbReference type="Gene3D" id="3.40.50.1010">
    <property type="entry name" value="5'-nuclease"/>
    <property type="match status" value="2"/>
</dbReference>
<dbReference type="Proteomes" id="UP001175226">
    <property type="component" value="Unassembled WGS sequence"/>
</dbReference>